<keyword evidence="2" id="KW-1185">Reference proteome</keyword>
<reference evidence="1 2" key="1">
    <citation type="submission" date="2021-06" db="EMBL/GenBank/DDBJ databases">
        <title>Genome sequence of Babesia caballi.</title>
        <authorList>
            <person name="Yamagishi J."/>
            <person name="Kidaka T."/>
            <person name="Ochi A."/>
        </authorList>
    </citation>
    <scope>NUCLEOTIDE SEQUENCE [LARGE SCALE GENOMIC DNA]</scope>
    <source>
        <strain evidence="1">USDA-D6B2</strain>
    </source>
</reference>
<comment type="caution">
    <text evidence="1">The sequence shown here is derived from an EMBL/GenBank/DDBJ whole genome shotgun (WGS) entry which is preliminary data.</text>
</comment>
<evidence type="ECO:0000313" key="2">
    <source>
        <dbReference type="Proteomes" id="UP001497744"/>
    </source>
</evidence>
<dbReference type="GO" id="GO:0016301">
    <property type="term" value="F:kinase activity"/>
    <property type="evidence" value="ECO:0007669"/>
    <property type="project" value="UniProtKB-KW"/>
</dbReference>
<organism evidence="1 2">
    <name type="scientific">Babesia caballi</name>
    <dbReference type="NCBI Taxonomy" id="5871"/>
    <lineage>
        <taxon>Eukaryota</taxon>
        <taxon>Sar</taxon>
        <taxon>Alveolata</taxon>
        <taxon>Apicomplexa</taxon>
        <taxon>Aconoidasida</taxon>
        <taxon>Piroplasmida</taxon>
        <taxon>Babesiidae</taxon>
        <taxon>Babesia</taxon>
    </lineage>
</organism>
<evidence type="ECO:0000313" key="1">
    <source>
        <dbReference type="EMBL" id="GIX61957.1"/>
    </source>
</evidence>
<sequence>MFWSKGSAVGMGERVEVGAAAFFFFFAFWVVEAVEVCWRGRTVMVMRRTIRVMSNITLLNFMTLLRQVEERTGEEFGILFCEKLIKERDHRGHIFERTRETGGIIRRRHNVGRFTLE</sequence>
<dbReference type="AlphaFoldDB" id="A0AAV4LNW5"/>
<dbReference type="EMBL" id="BPLF01000001">
    <property type="protein sequence ID" value="GIX61957.1"/>
    <property type="molecule type" value="Genomic_DNA"/>
</dbReference>
<gene>
    <name evidence="1" type="ORF">BcabD6B2_13920</name>
</gene>
<proteinExistence type="predicted"/>
<keyword evidence="1" id="KW-0808">Transferase</keyword>
<keyword evidence="1" id="KW-0418">Kinase</keyword>
<dbReference type="GeneID" id="94193440"/>
<dbReference type="Proteomes" id="UP001497744">
    <property type="component" value="Unassembled WGS sequence"/>
</dbReference>
<accession>A0AAV4LNW5</accession>
<name>A0AAV4LNW5_BABCB</name>
<protein>
    <submittedName>
        <fullName evidence="1">HAMP domain-containing histidine kinase</fullName>
    </submittedName>
</protein>
<dbReference type="RefSeq" id="XP_067714028.1">
    <property type="nucleotide sequence ID" value="XM_067857927.1"/>
</dbReference>